<organism evidence="1 2">
    <name type="scientific">Haemophilus influenzae 22.4-21</name>
    <dbReference type="NCBI Taxonomy" id="375063"/>
    <lineage>
        <taxon>Bacteria</taxon>
        <taxon>Pseudomonadati</taxon>
        <taxon>Pseudomonadota</taxon>
        <taxon>Gammaproteobacteria</taxon>
        <taxon>Pasteurellales</taxon>
        <taxon>Pasteurellaceae</taxon>
        <taxon>Haemophilus</taxon>
    </lineage>
</organism>
<dbReference type="Proteomes" id="UP000005596">
    <property type="component" value="Unassembled WGS sequence"/>
</dbReference>
<evidence type="ECO:0000313" key="1">
    <source>
        <dbReference type="EMBL" id="EDK13754.1"/>
    </source>
</evidence>
<reference evidence="1 2" key="1">
    <citation type="journal article" date="2007" name="Genome Biol.">
        <title>Characterization and modeling of the Haemophilus influenzae core and supragenomes based on the complete genomic sequences of Rd and 12 clinical nontypeable strains.</title>
        <authorList>
            <person name="Hogg J.S."/>
            <person name="Hu F.Z."/>
            <person name="Janto B."/>
            <person name="Boissy R."/>
            <person name="Hayes J."/>
            <person name="Keefe R."/>
            <person name="Post J.C."/>
            <person name="Ehrlich G.D."/>
        </authorList>
    </citation>
    <scope>NUCLEOTIDE SEQUENCE [LARGE SCALE GENOMIC DNA]</scope>
    <source>
        <strain evidence="1 2">22.4-21</strain>
    </source>
</reference>
<name>A4NYK5_HAEIF</name>
<evidence type="ECO:0000313" key="2">
    <source>
        <dbReference type="Proteomes" id="UP000005596"/>
    </source>
</evidence>
<proteinExistence type="predicted"/>
<sequence length="42" mass="5074">MVSYRFVLFRFSALSNHLAQKTTALYLEQTKSRMNKVRLNFY</sequence>
<dbReference type="BioCyc" id="HINF375063:G119K-1220-MONOMER"/>
<dbReference type="EMBL" id="AAZJ01000006">
    <property type="protein sequence ID" value="EDK13754.1"/>
    <property type="molecule type" value="Genomic_DNA"/>
</dbReference>
<protein>
    <submittedName>
        <fullName evidence="1">Uncharacterized protein</fullName>
    </submittedName>
</protein>
<accession>A4NYK5</accession>
<dbReference type="AlphaFoldDB" id="A4NYK5"/>
<gene>
    <name evidence="1" type="ORF">CGSHiR3021_04597</name>
</gene>